<dbReference type="InterPro" id="IPR052336">
    <property type="entry name" value="MlaD_Phospholipid_Transporter"/>
</dbReference>
<reference evidence="4 5" key="1">
    <citation type="submission" date="2021-03" db="EMBL/GenBank/DDBJ databases">
        <title>Sequencing the genomes of 1000 actinobacteria strains.</title>
        <authorList>
            <person name="Klenk H.-P."/>
        </authorList>
    </citation>
    <scope>NUCLEOTIDE SEQUENCE [LARGE SCALE GENOMIC DNA]</scope>
    <source>
        <strain evidence="4 5">DSM 44580</strain>
    </source>
</reference>
<feature type="domain" description="Mammalian cell entry C-terminal" evidence="3">
    <location>
        <begin position="121"/>
        <end position="308"/>
    </location>
</feature>
<keyword evidence="5" id="KW-1185">Reference proteome</keyword>
<dbReference type="InterPro" id="IPR024516">
    <property type="entry name" value="Mce_C"/>
</dbReference>
<organism evidence="4 5">
    <name type="scientific">Crossiella equi</name>
    <dbReference type="NCBI Taxonomy" id="130796"/>
    <lineage>
        <taxon>Bacteria</taxon>
        <taxon>Bacillati</taxon>
        <taxon>Actinomycetota</taxon>
        <taxon>Actinomycetes</taxon>
        <taxon>Pseudonocardiales</taxon>
        <taxon>Pseudonocardiaceae</taxon>
        <taxon>Crossiella</taxon>
    </lineage>
</organism>
<evidence type="ECO:0000256" key="1">
    <source>
        <dbReference type="SAM" id="MobiDB-lite"/>
    </source>
</evidence>
<dbReference type="Pfam" id="PF02470">
    <property type="entry name" value="MlaD"/>
    <property type="match status" value="1"/>
</dbReference>
<protein>
    <submittedName>
        <fullName evidence="4">Phospholipid/cholesterol/gamma-HCH transport system substrate-binding protein</fullName>
    </submittedName>
</protein>
<dbReference type="PANTHER" id="PTHR33371">
    <property type="entry name" value="INTERMEMBRANE PHOSPHOLIPID TRANSPORT SYSTEM BINDING PROTEIN MLAD-RELATED"/>
    <property type="match status" value="1"/>
</dbReference>
<dbReference type="PANTHER" id="PTHR33371:SF16">
    <property type="entry name" value="MCE-FAMILY PROTEIN MCE3F"/>
    <property type="match status" value="1"/>
</dbReference>
<gene>
    <name evidence="4" type="ORF">JOF53_001914</name>
</gene>
<dbReference type="RefSeq" id="WP_209706673.1">
    <property type="nucleotide sequence ID" value="NZ_JAGIOO010000001.1"/>
</dbReference>
<proteinExistence type="predicted"/>
<evidence type="ECO:0000313" key="5">
    <source>
        <dbReference type="Proteomes" id="UP001519363"/>
    </source>
</evidence>
<dbReference type="Proteomes" id="UP001519363">
    <property type="component" value="Unassembled WGS sequence"/>
</dbReference>
<evidence type="ECO:0000313" key="4">
    <source>
        <dbReference type="EMBL" id="MBP2473042.1"/>
    </source>
</evidence>
<sequence>MSRTTLVRLAAFVVIAALALTYAGARYAGLDRLFGTRGYLVTVRLADSGGIFTNAEVTYRGVAVGRVGQLHLTATGVDVDLDVDNTAPPIPADAEAVVATRSAVGEQYVDLRPHGTGGPFLAHGSVITQTRVPAEVSSVLADAQRLVRSVPVDSLRTVVGELGTALADTGPDLRRLLDAADGLARTAAQHLPQTRELLANTRTVLGTQAEQSRQIQDYSRSLRELAAQLRRSDPAVRSLLEHGPEAAASADDLLRRTGPGLSVLLANLLTTSRITSARTAGLEQLLVAYPVITATSPTASGDGTGHLGLVLNFFDPPSCTKGYEGTRQRPGKATSDAPLNSKAYCAEPPRSPTGVRGSQNAPYGGRPAAPPAPGPATRLPGPLSLTGPPAGPRTLAQLLGLEPR</sequence>
<evidence type="ECO:0000259" key="3">
    <source>
        <dbReference type="Pfam" id="PF11887"/>
    </source>
</evidence>
<dbReference type="EMBL" id="JAGIOO010000001">
    <property type="protein sequence ID" value="MBP2473042.1"/>
    <property type="molecule type" value="Genomic_DNA"/>
</dbReference>
<evidence type="ECO:0000259" key="2">
    <source>
        <dbReference type="Pfam" id="PF02470"/>
    </source>
</evidence>
<comment type="caution">
    <text evidence="4">The sequence shown here is derived from an EMBL/GenBank/DDBJ whole genome shotgun (WGS) entry which is preliminary data.</text>
</comment>
<dbReference type="NCBIfam" id="TIGR00996">
    <property type="entry name" value="Mtu_fam_mce"/>
    <property type="match status" value="1"/>
</dbReference>
<feature type="region of interest" description="Disordered" evidence="1">
    <location>
        <begin position="321"/>
        <end position="404"/>
    </location>
</feature>
<dbReference type="InterPro" id="IPR005693">
    <property type="entry name" value="Mce"/>
</dbReference>
<name>A0ABS5A9U0_9PSEU</name>
<dbReference type="InterPro" id="IPR003399">
    <property type="entry name" value="Mce/MlaD"/>
</dbReference>
<feature type="domain" description="Mce/MlaD" evidence="2">
    <location>
        <begin position="37"/>
        <end position="113"/>
    </location>
</feature>
<dbReference type="Pfam" id="PF11887">
    <property type="entry name" value="Mce4_CUP1"/>
    <property type="match status" value="1"/>
</dbReference>
<accession>A0ABS5A9U0</accession>